<evidence type="ECO:0000313" key="1">
    <source>
        <dbReference type="EMBL" id="JAW15084.1"/>
    </source>
</evidence>
<sequence length="93" mass="10061">MVTKLLAIFDSFGLAATIPENAIAIRSAITSADGRRSGIFFGRNKCVSSNLDIALSKNTTSNTLLQPLIIKVHLLKRLNIPDQPTINPINSPM</sequence>
<protein>
    <submittedName>
        <fullName evidence="1">Putative secreted protein</fullName>
    </submittedName>
</protein>
<dbReference type="EMBL" id="GFTR01001342">
    <property type="protein sequence ID" value="JAW15084.1"/>
    <property type="molecule type" value="Transcribed_RNA"/>
</dbReference>
<organism evidence="1">
    <name type="scientific">Panstrongylus lignarius</name>
    <dbReference type="NCBI Taxonomy" id="156445"/>
    <lineage>
        <taxon>Eukaryota</taxon>
        <taxon>Metazoa</taxon>
        <taxon>Ecdysozoa</taxon>
        <taxon>Arthropoda</taxon>
        <taxon>Hexapoda</taxon>
        <taxon>Insecta</taxon>
        <taxon>Pterygota</taxon>
        <taxon>Neoptera</taxon>
        <taxon>Paraneoptera</taxon>
        <taxon>Hemiptera</taxon>
        <taxon>Heteroptera</taxon>
        <taxon>Panheteroptera</taxon>
        <taxon>Cimicomorpha</taxon>
        <taxon>Reduviidae</taxon>
        <taxon>Triatominae</taxon>
        <taxon>Panstrongylus</taxon>
    </lineage>
</organism>
<dbReference type="AlphaFoldDB" id="A0A224XV98"/>
<name>A0A224XV98_9HEMI</name>
<reference evidence="1" key="1">
    <citation type="journal article" date="2018" name="PLoS Negl. Trop. Dis.">
        <title>An insight into the salivary gland and fat body transcriptome of Panstrongylus lignarius (Hemiptera: Heteroptera), the main vector of Chagas disease in Peru.</title>
        <authorList>
            <person name="Nevoa J.C."/>
            <person name="Mendes M.T."/>
            <person name="da Silva M.V."/>
            <person name="Soares S.C."/>
            <person name="Oliveira C.J.F."/>
            <person name="Ribeiro J.M.C."/>
        </authorList>
    </citation>
    <scope>NUCLEOTIDE SEQUENCE</scope>
</reference>
<proteinExistence type="predicted"/>
<accession>A0A224XV98</accession>